<dbReference type="AlphaFoldDB" id="A0A9P7SVT7"/>
<keyword evidence="2" id="KW-1185">Reference proteome</keyword>
<dbReference type="EMBL" id="SRPW01004065">
    <property type="protein sequence ID" value="KAG5985528.1"/>
    <property type="molecule type" value="Genomic_DNA"/>
</dbReference>
<name>A0A9P7SVT7_9HYPO</name>
<dbReference type="Proteomes" id="UP000748025">
    <property type="component" value="Unassembled WGS sequence"/>
</dbReference>
<organism evidence="1 2">
    <name type="scientific">Claviceps pusilla</name>
    <dbReference type="NCBI Taxonomy" id="123648"/>
    <lineage>
        <taxon>Eukaryota</taxon>
        <taxon>Fungi</taxon>
        <taxon>Dikarya</taxon>
        <taxon>Ascomycota</taxon>
        <taxon>Pezizomycotina</taxon>
        <taxon>Sordariomycetes</taxon>
        <taxon>Hypocreomycetidae</taxon>
        <taxon>Hypocreales</taxon>
        <taxon>Clavicipitaceae</taxon>
        <taxon>Claviceps</taxon>
    </lineage>
</organism>
<reference evidence="1" key="1">
    <citation type="journal article" date="2020" name="bioRxiv">
        <title>Whole genome comparisons of ergot fungi reveals the divergence and evolution of species within the genus Claviceps are the result of varying mechanisms driving genome evolution and host range expansion.</title>
        <authorList>
            <person name="Wyka S.A."/>
            <person name="Mondo S.J."/>
            <person name="Liu M."/>
            <person name="Dettman J."/>
            <person name="Nalam V."/>
            <person name="Broders K.D."/>
        </authorList>
    </citation>
    <scope>NUCLEOTIDE SEQUENCE</scope>
    <source>
        <strain evidence="1">CCC 602</strain>
    </source>
</reference>
<gene>
    <name evidence="1" type="ORF">E4U43_006024</name>
</gene>
<sequence>MWPGMAGCREVVESWSSGVSWGVAKVIVDVGGKGGLEIDVELHHVCVVTSGGDGGGARRTCCLVYHESSKPTTLGLARCIGSEDEKPSYGPKPSPWQVYCYNDLLY</sequence>
<protein>
    <submittedName>
        <fullName evidence="1">Uncharacterized protein</fullName>
    </submittedName>
</protein>
<comment type="caution">
    <text evidence="1">The sequence shown here is derived from an EMBL/GenBank/DDBJ whole genome shotgun (WGS) entry which is preliminary data.</text>
</comment>
<proteinExistence type="predicted"/>
<accession>A0A9P7SVT7</accession>
<evidence type="ECO:0000313" key="1">
    <source>
        <dbReference type="EMBL" id="KAG5985528.1"/>
    </source>
</evidence>
<evidence type="ECO:0000313" key="2">
    <source>
        <dbReference type="Proteomes" id="UP000748025"/>
    </source>
</evidence>